<evidence type="ECO:0000256" key="1">
    <source>
        <dbReference type="SAM" id="MobiDB-lite"/>
    </source>
</evidence>
<reference evidence="2 3" key="1">
    <citation type="submission" date="2019-02" db="EMBL/GenBank/DDBJ databases">
        <title>Deep-cultivation of Planctomycetes and their phenomic and genomic characterization uncovers novel biology.</title>
        <authorList>
            <person name="Wiegand S."/>
            <person name="Jogler M."/>
            <person name="Boedeker C."/>
            <person name="Pinto D."/>
            <person name="Vollmers J."/>
            <person name="Rivas-Marin E."/>
            <person name="Kohn T."/>
            <person name="Peeters S.H."/>
            <person name="Heuer A."/>
            <person name="Rast P."/>
            <person name="Oberbeckmann S."/>
            <person name="Bunk B."/>
            <person name="Jeske O."/>
            <person name="Meyerdierks A."/>
            <person name="Storesund J.E."/>
            <person name="Kallscheuer N."/>
            <person name="Luecker S."/>
            <person name="Lage O.M."/>
            <person name="Pohl T."/>
            <person name="Merkel B.J."/>
            <person name="Hornburger P."/>
            <person name="Mueller R.-W."/>
            <person name="Bruemmer F."/>
            <person name="Labrenz M."/>
            <person name="Spormann A.M."/>
            <person name="Op Den Camp H."/>
            <person name="Overmann J."/>
            <person name="Amann R."/>
            <person name="Jetten M.S.M."/>
            <person name="Mascher T."/>
            <person name="Medema M.H."/>
            <person name="Devos D.P."/>
            <person name="Kaster A.-K."/>
            <person name="Ovreas L."/>
            <person name="Rohde M."/>
            <person name="Galperin M.Y."/>
            <person name="Jogler C."/>
        </authorList>
    </citation>
    <scope>NUCLEOTIDE SEQUENCE [LARGE SCALE GENOMIC DNA]</scope>
    <source>
        <strain evidence="2 3">CA13</strain>
    </source>
</reference>
<dbReference type="Proteomes" id="UP000315010">
    <property type="component" value="Unassembled WGS sequence"/>
</dbReference>
<sequence>MHQIPVTRGSCLLFAVFASAITWDWNTPVDGVGLTQPTAQLVQHHGTAPSPFDLSQASVPENEIRSGGPAKDGIPALSNPKFVGATDADFMEDDDRVIGLVSNNEARAYPLAILNYHEIVNDRIGELPIAVTYCPLCDSAAVFDRRTPLGEREFGVSGLLYNSNVLIYDREGKTQSLWSQLKAEGISGPAVGQALTSLPFELTTWKNWVTRYPDTQVLDDETGHPRNYRRNPYSNYFSSPKLMFPVALKSDAMPIKTPVLGVWTDRAARVYKTEMFSADRRRISDQLDGKKFTIEYNPNSRNLRVLDQDPGIRWMYSLWFAWYAFHPDTEVFGVPQP</sequence>
<name>A0A5C5YV67_9BACT</name>
<protein>
    <recommendedName>
        <fullName evidence="4">DUF3179 domain-containing protein</fullName>
    </recommendedName>
</protein>
<dbReference type="AlphaFoldDB" id="A0A5C5YV67"/>
<feature type="region of interest" description="Disordered" evidence="1">
    <location>
        <begin position="46"/>
        <end position="76"/>
    </location>
</feature>
<gene>
    <name evidence="2" type="ORF">CA13_03110</name>
</gene>
<dbReference type="Pfam" id="PF11376">
    <property type="entry name" value="DUF3179"/>
    <property type="match status" value="1"/>
</dbReference>
<keyword evidence="3" id="KW-1185">Reference proteome</keyword>
<evidence type="ECO:0000313" key="3">
    <source>
        <dbReference type="Proteomes" id="UP000315010"/>
    </source>
</evidence>
<proteinExistence type="predicted"/>
<organism evidence="2 3">
    <name type="scientific">Novipirellula herctigrandis</name>
    <dbReference type="NCBI Taxonomy" id="2527986"/>
    <lineage>
        <taxon>Bacteria</taxon>
        <taxon>Pseudomonadati</taxon>
        <taxon>Planctomycetota</taxon>
        <taxon>Planctomycetia</taxon>
        <taxon>Pirellulales</taxon>
        <taxon>Pirellulaceae</taxon>
        <taxon>Novipirellula</taxon>
    </lineage>
</organism>
<dbReference type="EMBL" id="SJPJ01000001">
    <property type="protein sequence ID" value="TWT78914.1"/>
    <property type="molecule type" value="Genomic_DNA"/>
</dbReference>
<accession>A0A5C5YV67</accession>
<evidence type="ECO:0008006" key="4">
    <source>
        <dbReference type="Google" id="ProtNLM"/>
    </source>
</evidence>
<comment type="caution">
    <text evidence="2">The sequence shown here is derived from an EMBL/GenBank/DDBJ whole genome shotgun (WGS) entry which is preliminary data.</text>
</comment>
<dbReference type="InterPro" id="IPR021516">
    <property type="entry name" value="DUF3179"/>
</dbReference>
<evidence type="ECO:0000313" key="2">
    <source>
        <dbReference type="EMBL" id="TWT78914.1"/>
    </source>
</evidence>